<evidence type="ECO:0000259" key="2">
    <source>
        <dbReference type="Pfam" id="PF04296"/>
    </source>
</evidence>
<dbReference type="InterPro" id="IPR037465">
    <property type="entry name" value="YlxR"/>
</dbReference>
<reference evidence="3 4" key="1">
    <citation type="journal article" date="2019" name="Int. J. Syst. Evol. Microbiol.">
        <title>The Global Catalogue of Microorganisms (GCM) 10K type strain sequencing project: providing services to taxonomists for standard genome sequencing and annotation.</title>
        <authorList>
            <consortium name="The Broad Institute Genomics Platform"/>
            <consortium name="The Broad Institute Genome Sequencing Center for Infectious Disease"/>
            <person name="Wu L."/>
            <person name="Ma J."/>
        </authorList>
    </citation>
    <scope>NUCLEOTIDE SEQUENCE [LARGE SCALE GENOMIC DNA]</scope>
    <source>
        <strain evidence="3 4">JCM 15749</strain>
    </source>
</reference>
<name>A0ABN2W116_9ACTN</name>
<gene>
    <name evidence="3" type="ORF">GCM10009821_19420</name>
</gene>
<dbReference type="PANTHER" id="PTHR34215:SF1">
    <property type="entry name" value="YLXR DOMAIN-CONTAINING PROTEIN"/>
    <property type="match status" value="1"/>
</dbReference>
<keyword evidence="4" id="KW-1185">Reference proteome</keyword>
<dbReference type="Proteomes" id="UP001501480">
    <property type="component" value="Unassembled WGS sequence"/>
</dbReference>
<dbReference type="InterPro" id="IPR035931">
    <property type="entry name" value="YlxR-like_sf"/>
</dbReference>
<sequence length="118" mass="12535">MTDAIAPGEGTAGTVGSVVRTCIGCRERAEATTLVRLVAVRGTTPVAVVPDPRRTMPGRGAHLHPDPRCLERARQRKAFGRALRVEGPLDLDAVVAFLPPATNHPGPPSPDRNRSTRS</sequence>
<dbReference type="SUPFAM" id="SSF64376">
    <property type="entry name" value="YlxR-like"/>
    <property type="match status" value="1"/>
</dbReference>
<dbReference type="Gene3D" id="3.30.1230.10">
    <property type="entry name" value="YlxR-like"/>
    <property type="match status" value="1"/>
</dbReference>
<comment type="caution">
    <text evidence="3">The sequence shown here is derived from an EMBL/GenBank/DDBJ whole genome shotgun (WGS) entry which is preliminary data.</text>
</comment>
<protein>
    <recommendedName>
        <fullName evidence="2">YlxR domain-containing protein</fullName>
    </recommendedName>
</protein>
<feature type="region of interest" description="Disordered" evidence="1">
    <location>
        <begin position="98"/>
        <end position="118"/>
    </location>
</feature>
<proteinExistence type="predicted"/>
<accession>A0ABN2W116</accession>
<evidence type="ECO:0000313" key="4">
    <source>
        <dbReference type="Proteomes" id="UP001501480"/>
    </source>
</evidence>
<dbReference type="Pfam" id="PF04296">
    <property type="entry name" value="YlxR"/>
    <property type="match status" value="1"/>
</dbReference>
<feature type="domain" description="YlxR" evidence="2">
    <location>
        <begin position="20"/>
        <end position="88"/>
    </location>
</feature>
<evidence type="ECO:0000313" key="3">
    <source>
        <dbReference type="EMBL" id="GAA2079402.1"/>
    </source>
</evidence>
<evidence type="ECO:0000256" key="1">
    <source>
        <dbReference type="SAM" id="MobiDB-lite"/>
    </source>
</evidence>
<dbReference type="PANTHER" id="PTHR34215">
    <property type="entry name" value="BLL0784 PROTEIN"/>
    <property type="match status" value="1"/>
</dbReference>
<dbReference type="InterPro" id="IPR007393">
    <property type="entry name" value="YlxR_dom"/>
</dbReference>
<dbReference type="EMBL" id="BAAAPY010000006">
    <property type="protein sequence ID" value="GAA2079402.1"/>
    <property type="molecule type" value="Genomic_DNA"/>
</dbReference>
<organism evidence="3 4">
    <name type="scientific">Aeromicrobium halocynthiae</name>
    <dbReference type="NCBI Taxonomy" id="560557"/>
    <lineage>
        <taxon>Bacteria</taxon>
        <taxon>Bacillati</taxon>
        <taxon>Actinomycetota</taxon>
        <taxon>Actinomycetes</taxon>
        <taxon>Propionibacteriales</taxon>
        <taxon>Nocardioidaceae</taxon>
        <taxon>Aeromicrobium</taxon>
    </lineage>
</organism>